<dbReference type="PANTHER" id="PTHR22765">
    <property type="entry name" value="RING FINGER AND PROTEASE ASSOCIATED DOMAIN-CONTAINING"/>
    <property type="match status" value="1"/>
</dbReference>
<feature type="compositionally biased region" description="Polar residues" evidence="2">
    <location>
        <begin position="461"/>
        <end position="470"/>
    </location>
</feature>
<keyword evidence="6" id="KW-1185">Reference proteome</keyword>
<gene>
    <name evidence="5" type="ORF">C8A00DRAFT_15509</name>
</gene>
<dbReference type="GO" id="GO:0061630">
    <property type="term" value="F:ubiquitin protein ligase activity"/>
    <property type="evidence" value="ECO:0007669"/>
    <property type="project" value="TreeGrafter"/>
</dbReference>
<dbReference type="Pfam" id="PF13639">
    <property type="entry name" value="zf-RING_2"/>
    <property type="match status" value="1"/>
</dbReference>
<evidence type="ECO:0000259" key="4">
    <source>
        <dbReference type="PROSITE" id="PS50089"/>
    </source>
</evidence>
<accession>A0AAN6VMX3</accession>
<dbReference type="SMART" id="SM00184">
    <property type="entry name" value="RING"/>
    <property type="match status" value="1"/>
</dbReference>
<protein>
    <recommendedName>
        <fullName evidence="4">RING-type domain-containing protein</fullName>
    </recommendedName>
</protein>
<dbReference type="GO" id="GO:0005737">
    <property type="term" value="C:cytoplasm"/>
    <property type="evidence" value="ECO:0007669"/>
    <property type="project" value="TreeGrafter"/>
</dbReference>
<evidence type="ECO:0000256" key="3">
    <source>
        <dbReference type="SAM" id="Phobius"/>
    </source>
</evidence>
<comment type="caution">
    <text evidence="5">The sequence shown here is derived from an EMBL/GenBank/DDBJ whole genome shotgun (WGS) entry which is preliminary data.</text>
</comment>
<feature type="transmembrane region" description="Helical" evidence="3">
    <location>
        <begin position="222"/>
        <end position="246"/>
    </location>
</feature>
<dbReference type="Proteomes" id="UP001302745">
    <property type="component" value="Unassembled WGS sequence"/>
</dbReference>
<proteinExistence type="predicted"/>
<evidence type="ECO:0000313" key="5">
    <source>
        <dbReference type="EMBL" id="KAK4153240.1"/>
    </source>
</evidence>
<feature type="domain" description="RING-type" evidence="4">
    <location>
        <begin position="353"/>
        <end position="396"/>
    </location>
</feature>
<feature type="region of interest" description="Disordered" evidence="2">
    <location>
        <begin position="456"/>
        <end position="508"/>
    </location>
</feature>
<dbReference type="InterPro" id="IPR051826">
    <property type="entry name" value="E3_ubiquitin-ligase_domain"/>
</dbReference>
<dbReference type="Gene3D" id="3.30.40.10">
    <property type="entry name" value="Zinc/RING finger domain, C3HC4 (zinc finger)"/>
    <property type="match status" value="1"/>
</dbReference>
<feature type="region of interest" description="Disordered" evidence="2">
    <location>
        <begin position="422"/>
        <end position="444"/>
    </location>
</feature>
<dbReference type="PROSITE" id="PS50089">
    <property type="entry name" value="ZF_RING_2"/>
    <property type="match status" value="1"/>
</dbReference>
<reference evidence="5" key="2">
    <citation type="submission" date="2023-05" db="EMBL/GenBank/DDBJ databases">
        <authorList>
            <consortium name="Lawrence Berkeley National Laboratory"/>
            <person name="Steindorff A."/>
            <person name="Hensen N."/>
            <person name="Bonometti L."/>
            <person name="Westerberg I."/>
            <person name="Brannstrom I.O."/>
            <person name="Guillou S."/>
            <person name="Cros-Aarteil S."/>
            <person name="Calhoun S."/>
            <person name="Haridas S."/>
            <person name="Kuo A."/>
            <person name="Mondo S."/>
            <person name="Pangilinan J."/>
            <person name="Riley R."/>
            <person name="Labutti K."/>
            <person name="Andreopoulos B."/>
            <person name="Lipzen A."/>
            <person name="Chen C."/>
            <person name="Yanf M."/>
            <person name="Daum C."/>
            <person name="Ng V."/>
            <person name="Clum A."/>
            <person name="Ohm R."/>
            <person name="Martin F."/>
            <person name="Silar P."/>
            <person name="Natvig D."/>
            <person name="Lalanne C."/>
            <person name="Gautier V."/>
            <person name="Ament-Velasquez S.L."/>
            <person name="Kruys A."/>
            <person name="Hutchinson M.I."/>
            <person name="Powell A.J."/>
            <person name="Barry K."/>
            <person name="Miller A.N."/>
            <person name="Grigoriev I.V."/>
            <person name="Debuchy R."/>
            <person name="Gladieux P."/>
            <person name="Thoren M.H."/>
            <person name="Johannesson H."/>
        </authorList>
    </citation>
    <scope>NUCLEOTIDE SEQUENCE</scope>
    <source>
        <strain evidence="5">CBS 538.74</strain>
    </source>
</reference>
<dbReference type="AlphaFoldDB" id="A0AAN6VMX3"/>
<keyword evidence="3" id="KW-0812">Transmembrane</keyword>
<keyword evidence="1" id="KW-0479">Metal-binding</keyword>
<dbReference type="InterPro" id="IPR001841">
    <property type="entry name" value="Znf_RING"/>
</dbReference>
<evidence type="ECO:0000313" key="6">
    <source>
        <dbReference type="Proteomes" id="UP001302745"/>
    </source>
</evidence>
<dbReference type="SUPFAM" id="SSF57850">
    <property type="entry name" value="RING/U-box"/>
    <property type="match status" value="1"/>
</dbReference>
<dbReference type="GO" id="GO:0006511">
    <property type="term" value="P:ubiquitin-dependent protein catabolic process"/>
    <property type="evidence" value="ECO:0007669"/>
    <property type="project" value="TreeGrafter"/>
</dbReference>
<evidence type="ECO:0000256" key="1">
    <source>
        <dbReference type="PROSITE-ProRule" id="PRU00175"/>
    </source>
</evidence>
<feature type="compositionally biased region" description="Polar residues" evidence="2">
    <location>
        <begin position="480"/>
        <end position="490"/>
    </location>
</feature>
<dbReference type="CDD" id="cd16454">
    <property type="entry name" value="RING-H2_PA-TM-RING"/>
    <property type="match status" value="1"/>
</dbReference>
<organism evidence="5 6">
    <name type="scientific">Chaetomidium leptoderma</name>
    <dbReference type="NCBI Taxonomy" id="669021"/>
    <lineage>
        <taxon>Eukaryota</taxon>
        <taxon>Fungi</taxon>
        <taxon>Dikarya</taxon>
        <taxon>Ascomycota</taxon>
        <taxon>Pezizomycotina</taxon>
        <taxon>Sordariomycetes</taxon>
        <taxon>Sordariomycetidae</taxon>
        <taxon>Sordariales</taxon>
        <taxon>Chaetomiaceae</taxon>
        <taxon>Chaetomidium</taxon>
    </lineage>
</organism>
<keyword evidence="3" id="KW-0472">Membrane</keyword>
<dbReference type="GO" id="GO:0008270">
    <property type="term" value="F:zinc ion binding"/>
    <property type="evidence" value="ECO:0007669"/>
    <property type="project" value="UniProtKB-KW"/>
</dbReference>
<keyword evidence="3" id="KW-1133">Transmembrane helix</keyword>
<keyword evidence="1" id="KW-0863">Zinc-finger</keyword>
<reference evidence="5" key="1">
    <citation type="journal article" date="2023" name="Mol. Phylogenet. Evol.">
        <title>Genome-scale phylogeny and comparative genomics of the fungal order Sordariales.</title>
        <authorList>
            <person name="Hensen N."/>
            <person name="Bonometti L."/>
            <person name="Westerberg I."/>
            <person name="Brannstrom I.O."/>
            <person name="Guillou S."/>
            <person name="Cros-Aarteil S."/>
            <person name="Calhoun S."/>
            <person name="Haridas S."/>
            <person name="Kuo A."/>
            <person name="Mondo S."/>
            <person name="Pangilinan J."/>
            <person name="Riley R."/>
            <person name="LaButti K."/>
            <person name="Andreopoulos B."/>
            <person name="Lipzen A."/>
            <person name="Chen C."/>
            <person name="Yan M."/>
            <person name="Daum C."/>
            <person name="Ng V."/>
            <person name="Clum A."/>
            <person name="Steindorff A."/>
            <person name="Ohm R.A."/>
            <person name="Martin F."/>
            <person name="Silar P."/>
            <person name="Natvig D.O."/>
            <person name="Lalanne C."/>
            <person name="Gautier V."/>
            <person name="Ament-Velasquez S.L."/>
            <person name="Kruys A."/>
            <person name="Hutchinson M.I."/>
            <person name="Powell A.J."/>
            <person name="Barry K."/>
            <person name="Miller A.N."/>
            <person name="Grigoriev I.V."/>
            <person name="Debuchy R."/>
            <person name="Gladieux P."/>
            <person name="Hiltunen Thoren M."/>
            <person name="Johannesson H."/>
        </authorList>
    </citation>
    <scope>NUCLEOTIDE SEQUENCE</scope>
    <source>
        <strain evidence="5">CBS 538.74</strain>
    </source>
</reference>
<dbReference type="EMBL" id="MU856946">
    <property type="protein sequence ID" value="KAK4153240.1"/>
    <property type="molecule type" value="Genomic_DNA"/>
</dbReference>
<evidence type="ECO:0000256" key="2">
    <source>
        <dbReference type="SAM" id="MobiDB-lite"/>
    </source>
</evidence>
<name>A0AAN6VMX3_9PEZI</name>
<dbReference type="InterPro" id="IPR013083">
    <property type="entry name" value="Znf_RING/FYVE/PHD"/>
</dbReference>
<sequence>MSDNVNVNPSWSGLGTVSNTVIRNITALSSDMAYSARFAGNTTVLSTRFTGSGNGDISGLLYVPDLPYGDPCVSETASHIPLSVVRQSDLPPTNFHLIAIAPWVSDGCANAYLAAARRAPVRALLFYLPGNASASPPPPAGSPQWYIGDSANWMAHTSWPVFAVSGMVGEVIMQHMSLYSGNITEVPFSHNITDRFLADPQDYVRIWTELHFSTPPTGFATWVYVLIIIGVLLTIITSTSFLMHLVQARRRAGLRRRVIRGEVNLEAMGIKHLTVPMGRIQKFPLFTYHYEPDSPPLSPRSSKAARVRTRTRSLDQTESAAASRVARSAIVSELGLGSPFAPSTTATDYQPTCEICLDPFENRATVIRELPCGHIFHPECIDQFLHEISSLCPICKASMLAKGYCPKVTNVMVRREHATRRLRGRVDAQEDDSDGPAPPGGLQGWWMATKSRLFNGGAGSPMSSTSTELQEAQLKPNKSPPQRVQLQPRPNRQDDSDPQPAAPTALARERMRELAGFEPDYGEGGLTKWQRMRAKIFPGFS</sequence>
<dbReference type="PANTHER" id="PTHR22765:SF413">
    <property type="entry name" value="FINGER DOMAIN PROTEIN, PUTATIVE (AFU_ORTHOLOGUE AFUA_1G04600)-RELATED"/>
    <property type="match status" value="1"/>
</dbReference>
<keyword evidence="1" id="KW-0862">Zinc</keyword>